<comment type="subcellular location">
    <subcellularLocation>
        <location evidence="1">Membrane</location>
    </subcellularLocation>
</comment>
<dbReference type="InterPro" id="IPR012338">
    <property type="entry name" value="Beta-lactam/transpept-like"/>
</dbReference>
<evidence type="ECO:0000256" key="2">
    <source>
        <dbReference type="ARBA" id="ARBA00023136"/>
    </source>
</evidence>
<dbReference type="AlphaFoldDB" id="A0A0W1B3E0"/>
<keyword evidence="3" id="KW-0732">Signal</keyword>
<evidence type="ECO:0000259" key="4">
    <source>
        <dbReference type="Pfam" id="PF00144"/>
    </source>
</evidence>
<comment type="caution">
    <text evidence="5">The sequence shown here is derived from an EMBL/GenBank/DDBJ whole genome shotgun (WGS) entry which is preliminary data.</text>
</comment>
<name>A0A0W1B3E0_9BACL</name>
<dbReference type="Pfam" id="PF00144">
    <property type="entry name" value="Beta-lactamase"/>
    <property type="match status" value="1"/>
</dbReference>
<dbReference type="InterPro" id="IPR001466">
    <property type="entry name" value="Beta-lactam-related"/>
</dbReference>
<gene>
    <name evidence="5" type="ORF">UQ64_08215</name>
</gene>
<dbReference type="PANTHER" id="PTHR46825:SF11">
    <property type="entry name" value="PENICILLIN-BINDING PROTEIN 4"/>
    <property type="match status" value="1"/>
</dbReference>
<protein>
    <recommendedName>
        <fullName evidence="4">Beta-lactamase-related domain-containing protein</fullName>
    </recommendedName>
</protein>
<evidence type="ECO:0000256" key="1">
    <source>
        <dbReference type="ARBA" id="ARBA00004370"/>
    </source>
</evidence>
<feature type="chain" id="PRO_5038923975" description="Beta-lactamase-related domain-containing protein" evidence="3">
    <location>
        <begin position="23"/>
        <end position="365"/>
    </location>
</feature>
<dbReference type="GO" id="GO:0016020">
    <property type="term" value="C:membrane"/>
    <property type="evidence" value="ECO:0007669"/>
    <property type="project" value="UniProtKB-SubCell"/>
</dbReference>
<dbReference type="RefSeq" id="WP_060622383.1">
    <property type="nucleotide sequence ID" value="NZ_LCZJ02000016.1"/>
</dbReference>
<keyword evidence="6" id="KW-1185">Reference proteome</keyword>
<evidence type="ECO:0000313" key="6">
    <source>
        <dbReference type="Proteomes" id="UP000054709"/>
    </source>
</evidence>
<dbReference type="InterPro" id="IPR050491">
    <property type="entry name" value="AmpC-like"/>
</dbReference>
<evidence type="ECO:0000313" key="5">
    <source>
        <dbReference type="EMBL" id="KTD88082.1"/>
    </source>
</evidence>
<dbReference type="EMBL" id="LCZJ02000016">
    <property type="protein sequence ID" value="KTD88082.1"/>
    <property type="molecule type" value="Genomic_DNA"/>
</dbReference>
<dbReference type="PROSITE" id="PS51257">
    <property type="entry name" value="PROKAR_LIPOPROTEIN"/>
    <property type="match status" value="1"/>
</dbReference>
<reference evidence="5 6" key="1">
    <citation type="journal article" date="2015" name="Int. Biodeterior. Biodegradation">
        <title>Physiological and genetic screening methods for the isolation of methyl tert-butyl ether-degrading bacteria for bioremediation purposes.</title>
        <authorList>
            <person name="Guisado I.M."/>
            <person name="Purswani J."/>
            <person name="Gonzalez Lopez J."/>
            <person name="Pozo C."/>
        </authorList>
    </citation>
    <scope>NUCLEOTIDE SEQUENCE [LARGE SCALE GENOMIC DNA]</scope>
    <source>
        <strain evidence="5 6">SH7</strain>
    </source>
</reference>
<feature type="signal peptide" evidence="3">
    <location>
        <begin position="1"/>
        <end position="22"/>
    </location>
</feature>
<dbReference type="Gene3D" id="3.40.710.10">
    <property type="entry name" value="DD-peptidase/beta-lactamase superfamily"/>
    <property type="match status" value="1"/>
</dbReference>
<dbReference type="SUPFAM" id="SSF56601">
    <property type="entry name" value="beta-lactamase/transpeptidase-like"/>
    <property type="match status" value="1"/>
</dbReference>
<dbReference type="PANTHER" id="PTHR46825">
    <property type="entry name" value="D-ALANYL-D-ALANINE-CARBOXYPEPTIDASE/ENDOPEPTIDASE AMPH"/>
    <property type="match status" value="1"/>
</dbReference>
<accession>A0A0W1B3E0</accession>
<dbReference type="Proteomes" id="UP000054709">
    <property type="component" value="Unassembled WGS sequence"/>
</dbReference>
<feature type="domain" description="Beta-lactamase-related" evidence="4">
    <location>
        <begin position="40"/>
        <end position="345"/>
    </location>
</feature>
<evidence type="ECO:0000256" key="3">
    <source>
        <dbReference type="SAM" id="SignalP"/>
    </source>
</evidence>
<proteinExistence type="predicted"/>
<sequence>MIVHLKKIGIMLLTLYLLSACSSEPEVIISRKTNTDLDAQVDKYLTEKKFNGSVLMAKKGDIWISKGYGMANFEKDIPNTPNTIYRIASVSKQFTALSILKLQEQGLVNVNDTLDKYIPDYPQGNIINLHHLLSHTSGIPEYLQIDNVFSVFQKYNSPLDIIDTFKQKSLDFTPGTQFSYSNSNYILLGYIIEIVTNGSYADYINNNIFKPLHMKNSGYDKNEYNEDTHAKGYEGTIQHYSDPSYQIDMSVPFSAGALYSTVEDLFLWDQALYTDKLVSKESLDIMFSPKVILEENKLSYAYGWFVYHDPINLVGHGGNIFGYSSLILRDPETKNLIVVMSNFDSYREINWVAEDLNKMLDDFIR</sequence>
<keyword evidence="2" id="KW-0472">Membrane</keyword>
<organism evidence="5 6">
    <name type="scientific">Paenibacillus etheri</name>
    <dbReference type="NCBI Taxonomy" id="1306852"/>
    <lineage>
        <taxon>Bacteria</taxon>
        <taxon>Bacillati</taxon>
        <taxon>Bacillota</taxon>
        <taxon>Bacilli</taxon>
        <taxon>Bacillales</taxon>
        <taxon>Paenibacillaceae</taxon>
        <taxon>Paenibacillus</taxon>
    </lineage>
</organism>